<sequence>MSHGKKGKILTDRDVKNAKPKDNNYKLYDFEGLHILVKKNGSKLWHMDYRFAGKPNVYTIGKYPLVSLAQARIEKDKARKLIAKNIDPNKEKKRHQLTHVDNNFEAIAKKWFGIKKTLWKEKHATSVWRSLERCIFPYIGKVAVNDIDTPLILSVIQKIEKNGATDTAHRVRQRVESIFNYAISIGIVMHNPATVIKGALKPTIKRKHPAVTDIDKLREVIFRTDNTPAHPLTKLALRFLALTAVRSSELRGMTWDEVEGDVWTIPAERMKRTEIRKETNEPHIVPLSRQALETLDVVKQLTGHQSFVFLSISNRSEKLKPMSENAMGYLLNRAGYHGRHVPHGFRASFSTIMNEHFPRESYLFEKMLSHQEKNKVEAAYNRAQHLERRKEYFQFWADLLFKDLVAPDALLPLTRR</sequence>
<dbReference type="Pfam" id="PF22022">
    <property type="entry name" value="Phage_int_M"/>
    <property type="match status" value="1"/>
</dbReference>
<evidence type="ECO:0000256" key="2">
    <source>
        <dbReference type="ARBA" id="ARBA00022908"/>
    </source>
</evidence>
<evidence type="ECO:0000256" key="5">
    <source>
        <dbReference type="PROSITE-ProRule" id="PRU01248"/>
    </source>
</evidence>
<dbReference type="EMBL" id="CAMXCM010000004">
    <property type="protein sequence ID" value="CAI3947185.1"/>
    <property type="molecule type" value="Genomic_DNA"/>
</dbReference>
<dbReference type="Gene3D" id="3.30.160.390">
    <property type="entry name" value="Integrase, DNA-binding domain"/>
    <property type="match status" value="1"/>
</dbReference>
<feature type="domain" description="Core-binding (CB)" evidence="7">
    <location>
        <begin position="102"/>
        <end position="183"/>
    </location>
</feature>
<gene>
    <name evidence="9" type="ORF">R53529_LOCUS1503</name>
    <name evidence="8" type="ORF">R53530_LOCUS1597</name>
</gene>
<dbReference type="Gene3D" id="1.10.443.10">
    <property type="entry name" value="Intergrase catalytic core"/>
    <property type="match status" value="1"/>
</dbReference>
<dbReference type="InterPro" id="IPR011010">
    <property type="entry name" value="DNA_brk_join_enz"/>
</dbReference>
<dbReference type="InterPro" id="IPR044068">
    <property type="entry name" value="CB"/>
</dbReference>
<dbReference type="GO" id="GO:0003677">
    <property type="term" value="F:DNA binding"/>
    <property type="evidence" value="ECO:0007669"/>
    <property type="project" value="UniProtKB-UniRule"/>
</dbReference>
<dbReference type="RefSeq" id="WP_271789936.1">
    <property type="nucleotide sequence ID" value="NZ_CAMXCM010000004.1"/>
</dbReference>
<dbReference type="PROSITE" id="PS51898">
    <property type="entry name" value="TYR_RECOMBINASE"/>
    <property type="match status" value="1"/>
</dbReference>
<evidence type="ECO:0000313" key="9">
    <source>
        <dbReference type="EMBL" id="CAI3947644.1"/>
    </source>
</evidence>
<dbReference type="PANTHER" id="PTHR30629">
    <property type="entry name" value="PROPHAGE INTEGRASE"/>
    <property type="match status" value="1"/>
</dbReference>
<evidence type="ECO:0000256" key="1">
    <source>
        <dbReference type="ARBA" id="ARBA00008857"/>
    </source>
</evidence>
<dbReference type="InterPro" id="IPR010998">
    <property type="entry name" value="Integrase_recombinase_N"/>
</dbReference>
<dbReference type="InterPro" id="IPR013762">
    <property type="entry name" value="Integrase-like_cat_sf"/>
</dbReference>
<dbReference type="InterPro" id="IPR002104">
    <property type="entry name" value="Integrase_catalytic"/>
</dbReference>
<keyword evidence="2" id="KW-0229">DNA integration</keyword>
<evidence type="ECO:0000259" key="7">
    <source>
        <dbReference type="PROSITE" id="PS51900"/>
    </source>
</evidence>
<name>A0A9W4TME2_9PROT</name>
<evidence type="ECO:0000256" key="3">
    <source>
        <dbReference type="ARBA" id="ARBA00023125"/>
    </source>
</evidence>
<evidence type="ECO:0000259" key="6">
    <source>
        <dbReference type="PROSITE" id="PS51898"/>
    </source>
</evidence>
<dbReference type="GO" id="GO:0006310">
    <property type="term" value="P:DNA recombination"/>
    <property type="evidence" value="ECO:0007669"/>
    <property type="project" value="UniProtKB-KW"/>
</dbReference>
<keyword evidence="4" id="KW-0233">DNA recombination</keyword>
<dbReference type="Pfam" id="PF00589">
    <property type="entry name" value="Phage_integrase"/>
    <property type="match status" value="1"/>
</dbReference>
<accession>A0A9W4TME2</accession>
<keyword evidence="11" id="KW-1185">Reference proteome</keyword>
<dbReference type="Pfam" id="PF13356">
    <property type="entry name" value="Arm-DNA-bind_3"/>
    <property type="match status" value="1"/>
</dbReference>
<dbReference type="PANTHER" id="PTHR30629:SF2">
    <property type="entry name" value="PROPHAGE INTEGRASE INTS-RELATED"/>
    <property type="match status" value="1"/>
</dbReference>
<dbReference type="Gene3D" id="1.10.150.130">
    <property type="match status" value="1"/>
</dbReference>
<dbReference type="InterPro" id="IPR038488">
    <property type="entry name" value="Integrase_DNA-bd_sf"/>
</dbReference>
<feature type="domain" description="Tyr recombinase" evidence="6">
    <location>
        <begin position="207"/>
        <end position="393"/>
    </location>
</feature>
<dbReference type="SUPFAM" id="SSF56349">
    <property type="entry name" value="DNA breaking-rejoining enzymes"/>
    <property type="match status" value="1"/>
</dbReference>
<dbReference type="InterPro" id="IPR053876">
    <property type="entry name" value="Phage_int_M"/>
</dbReference>
<evidence type="ECO:0000313" key="10">
    <source>
        <dbReference type="Proteomes" id="UP001154255"/>
    </source>
</evidence>
<organism evidence="8 10">
    <name type="scientific">Commensalibacter communis</name>
    <dbReference type="NCBI Taxonomy" id="2972786"/>
    <lineage>
        <taxon>Bacteria</taxon>
        <taxon>Pseudomonadati</taxon>
        <taxon>Pseudomonadota</taxon>
        <taxon>Alphaproteobacteria</taxon>
        <taxon>Acetobacterales</taxon>
        <taxon>Acetobacteraceae</taxon>
    </lineage>
</organism>
<comment type="similarity">
    <text evidence="1">Belongs to the 'phage' integrase family.</text>
</comment>
<dbReference type="Proteomes" id="UP001154255">
    <property type="component" value="Unassembled WGS sequence"/>
</dbReference>
<dbReference type="EMBL" id="CAMXCS010000003">
    <property type="protein sequence ID" value="CAI3947644.1"/>
    <property type="molecule type" value="Genomic_DNA"/>
</dbReference>
<evidence type="ECO:0000256" key="4">
    <source>
        <dbReference type="ARBA" id="ARBA00023172"/>
    </source>
</evidence>
<dbReference type="Proteomes" id="UP001154259">
    <property type="component" value="Unassembled WGS sequence"/>
</dbReference>
<dbReference type="InterPro" id="IPR025166">
    <property type="entry name" value="Integrase_DNA_bind_dom"/>
</dbReference>
<reference evidence="8" key="1">
    <citation type="submission" date="2022-10" db="EMBL/GenBank/DDBJ databases">
        <authorList>
            <person name="Botero Cardona J."/>
        </authorList>
    </citation>
    <scope>NUCLEOTIDE SEQUENCE</scope>
    <source>
        <strain evidence="8">LMG 31819</strain>
        <strain evidence="9">R-53529</strain>
    </source>
</reference>
<evidence type="ECO:0000313" key="8">
    <source>
        <dbReference type="EMBL" id="CAI3947185.1"/>
    </source>
</evidence>
<dbReference type="CDD" id="cd00801">
    <property type="entry name" value="INT_P4_C"/>
    <property type="match status" value="1"/>
</dbReference>
<keyword evidence="3 5" id="KW-0238">DNA-binding</keyword>
<dbReference type="InterPro" id="IPR050808">
    <property type="entry name" value="Phage_Integrase"/>
</dbReference>
<protein>
    <submittedName>
        <fullName evidence="8">Includes phage integrase (FimB)</fullName>
    </submittedName>
</protein>
<evidence type="ECO:0000313" key="11">
    <source>
        <dbReference type="Proteomes" id="UP001154259"/>
    </source>
</evidence>
<proteinExistence type="inferred from homology"/>
<dbReference type="PROSITE" id="PS51900">
    <property type="entry name" value="CB"/>
    <property type="match status" value="1"/>
</dbReference>
<comment type="caution">
    <text evidence="8">The sequence shown here is derived from an EMBL/GenBank/DDBJ whole genome shotgun (WGS) entry which is preliminary data.</text>
</comment>
<dbReference type="GO" id="GO:0015074">
    <property type="term" value="P:DNA integration"/>
    <property type="evidence" value="ECO:0007669"/>
    <property type="project" value="UniProtKB-KW"/>
</dbReference>
<dbReference type="AlphaFoldDB" id="A0A9W4TME2"/>